<dbReference type="Proteomes" id="UP000076715">
    <property type="component" value="Unassembled WGS sequence"/>
</dbReference>
<dbReference type="EMBL" id="LQRT01000019">
    <property type="protein sequence ID" value="KZS40086.1"/>
    <property type="molecule type" value="Genomic_DNA"/>
</dbReference>
<name>A0A162F9X3_9FLAO</name>
<accession>A0A162F9X3</accession>
<evidence type="ECO:0000313" key="1">
    <source>
        <dbReference type="EMBL" id="KZS40086.1"/>
    </source>
</evidence>
<protein>
    <submittedName>
        <fullName evidence="1">Uncharacterized protein</fullName>
    </submittedName>
</protein>
<reference evidence="1 2" key="1">
    <citation type="submission" date="2016-01" db="EMBL/GenBank/DDBJ databases">
        <title>The draft genome sequence of Aquimarina sp. RZW4-3-2.</title>
        <authorList>
            <person name="Wang Y."/>
        </authorList>
    </citation>
    <scope>NUCLEOTIDE SEQUENCE [LARGE SCALE GENOMIC DNA]</scope>
    <source>
        <strain evidence="1 2">RZW4-3-2</strain>
    </source>
</reference>
<evidence type="ECO:0000313" key="2">
    <source>
        <dbReference type="Proteomes" id="UP000076715"/>
    </source>
</evidence>
<sequence>MGAWSTEIKGNDTTMDIYSNFFDKYNNGGNQVWVSNEIKAEFADYFSDSDDRNNSLFGLALAQWETKSLEPEILKEVKEIIDNETDLKMWKELGADEKTIQERKSELQDFLKLISAEKPKAKRRVRPKFEFTTNELIRISTADRTKEFRVNEEFTNGKYIHTSGIMEWNSGGGAGIMYFNGEGKKVSAKWIDNSNLEIIHEPNLTFVKKESDSFFCGDQVKIEYKTE</sequence>
<comment type="caution">
    <text evidence="1">The sequence shown here is derived from an EMBL/GenBank/DDBJ whole genome shotgun (WGS) entry which is preliminary data.</text>
</comment>
<gene>
    <name evidence="1" type="ORF">AWE51_25455</name>
</gene>
<dbReference type="RefSeq" id="WP_066314956.1">
    <property type="nucleotide sequence ID" value="NZ_LQRT01000019.1"/>
</dbReference>
<keyword evidence="2" id="KW-1185">Reference proteome</keyword>
<organism evidence="1 2">
    <name type="scientific">Aquimarina aggregata</name>
    <dbReference type="NCBI Taxonomy" id="1642818"/>
    <lineage>
        <taxon>Bacteria</taxon>
        <taxon>Pseudomonadati</taxon>
        <taxon>Bacteroidota</taxon>
        <taxon>Flavobacteriia</taxon>
        <taxon>Flavobacteriales</taxon>
        <taxon>Flavobacteriaceae</taxon>
        <taxon>Aquimarina</taxon>
    </lineage>
</organism>
<proteinExistence type="predicted"/>
<dbReference type="AlphaFoldDB" id="A0A162F9X3"/>
<dbReference type="STRING" id="1642818.AWE51_25455"/>
<dbReference type="OrthoDB" id="362700at2"/>